<accession>A0A1M7YN32</accession>
<dbReference type="SUPFAM" id="SSF51445">
    <property type="entry name" value="(Trans)glycosidases"/>
    <property type="match status" value="1"/>
</dbReference>
<reference evidence="2 3" key="1">
    <citation type="submission" date="2016-12" db="EMBL/GenBank/DDBJ databases">
        <authorList>
            <person name="Song W.-J."/>
            <person name="Kurnit D.M."/>
        </authorList>
    </citation>
    <scope>NUCLEOTIDE SEQUENCE [LARGE SCALE GENOMIC DNA]</scope>
    <source>
        <strain evidence="2 3">DSM 12503</strain>
    </source>
</reference>
<dbReference type="InterPro" id="IPR017853">
    <property type="entry name" value="GH"/>
</dbReference>
<dbReference type="Gene3D" id="3.10.50.10">
    <property type="match status" value="1"/>
</dbReference>
<organism evidence="2 3">
    <name type="scientific">Anaerocolumna xylanovorans DSM 12503</name>
    <dbReference type="NCBI Taxonomy" id="1121345"/>
    <lineage>
        <taxon>Bacteria</taxon>
        <taxon>Bacillati</taxon>
        <taxon>Bacillota</taxon>
        <taxon>Clostridia</taxon>
        <taxon>Lachnospirales</taxon>
        <taxon>Lachnospiraceae</taxon>
        <taxon>Anaerocolumna</taxon>
    </lineage>
</organism>
<dbReference type="EMBL" id="FRFD01000016">
    <property type="protein sequence ID" value="SHO53948.1"/>
    <property type="molecule type" value="Genomic_DNA"/>
</dbReference>
<dbReference type="Gene3D" id="3.20.20.80">
    <property type="entry name" value="Glycosidases"/>
    <property type="match status" value="1"/>
</dbReference>
<feature type="compositionally biased region" description="Polar residues" evidence="1">
    <location>
        <begin position="23"/>
        <end position="32"/>
    </location>
</feature>
<keyword evidence="2" id="KW-0378">Hydrolase</keyword>
<dbReference type="InterPro" id="IPR029070">
    <property type="entry name" value="Chitinase_insertion_sf"/>
</dbReference>
<sequence>MLAVSIAACTAIENKQQKEKGQNAENTNNQIVNEKGQDERNISAWIVYWDTDILGELSRMEKHIGTLCYFAAYFKEDNSLFLPKEVGDTYNKVRQAYGDTRFKSYLTFVNDIRMNDGSSKLKNTELLYRLLGTKESRENHAEDIVSMVLKGGYDGIEIDYEAIRNDITLWKYFSEFAGELYRKASQKGLPVRIVLESNVPTEKVSFPRGPEYVMMCYNLFGYGTEPGPKADKSFLEEMIQKMKVFTNVNFAIATGGFDFGEDNVVTPITEEEAAFKREQYQAKIQRDEESKCAVFRYRDGKGKKHEVWYADKETIKYWSEVIGKEENYGISLWRLGGNITVNP</sequence>
<evidence type="ECO:0000313" key="2">
    <source>
        <dbReference type="EMBL" id="SHO53948.1"/>
    </source>
</evidence>
<proteinExistence type="predicted"/>
<dbReference type="STRING" id="1121345.SAMN02745217_04387"/>
<dbReference type="PANTHER" id="PTHR46066:SF2">
    <property type="entry name" value="CHITINASE DOMAIN-CONTAINING PROTEIN 1"/>
    <property type="match status" value="1"/>
</dbReference>
<evidence type="ECO:0000313" key="3">
    <source>
        <dbReference type="Proteomes" id="UP000184612"/>
    </source>
</evidence>
<dbReference type="PANTHER" id="PTHR46066">
    <property type="entry name" value="CHITINASE DOMAIN-CONTAINING PROTEIN 1 FAMILY MEMBER"/>
    <property type="match status" value="1"/>
</dbReference>
<evidence type="ECO:0000256" key="1">
    <source>
        <dbReference type="SAM" id="MobiDB-lite"/>
    </source>
</evidence>
<protein>
    <submittedName>
        <fullName evidence="2">Glycosyl hydrolases family 18</fullName>
    </submittedName>
</protein>
<dbReference type="AlphaFoldDB" id="A0A1M7YN32"/>
<name>A0A1M7YN32_9FIRM</name>
<dbReference type="GO" id="GO:0016787">
    <property type="term" value="F:hydrolase activity"/>
    <property type="evidence" value="ECO:0007669"/>
    <property type="project" value="UniProtKB-KW"/>
</dbReference>
<keyword evidence="3" id="KW-1185">Reference proteome</keyword>
<gene>
    <name evidence="2" type="ORF">SAMN02745217_04387</name>
</gene>
<dbReference type="Proteomes" id="UP000184612">
    <property type="component" value="Unassembled WGS sequence"/>
</dbReference>
<feature type="region of interest" description="Disordered" evidence="1">
    <location>
        <begin position="15"/>
        <end position="34"/>
    </location>
</feature>